<feature type="transmembrane region" description="Helical" evidence="1">
    <location>
        <begin position="218"/>
        <end position="236"/>
    </location>
</feature>
<dbReference type="AlphaFoldDB" id="A0A1M6N6E0"/>
<feature type="transmembrane region" description="Helical" evidence="1">
    <location>
        <begin position="391"/>
        <end position="411"/>
    </location>
</feature>
<evidence type="ECO:0000313" key="2">
    <source>
        <dbReference type="EMBL" id="SHJ91267.1"/>
    </source>
</evidence>
<dbReference type="GO" id="GO:0015558">
    <property type="term" value="F:secondary active p-aminobenzoyl-glutamate transmembrane transporter activity"/>
    <property type="evidence" value="ECO:0007669"/>
    <property type="project" value="InterPro"/>
</dbReference>
<feature type="transmembrane region" description="Helical" evidence="1">
    <location>
        <begin position="272"/>
        <end position="292"/>
    </location>
</feature>
<gene>
    <name evidence="2" type="ORF">SAMN02745751_03696</name>
</gene>
<feature type="transmembrane region" description="Helical" evidence="1">
    <location>
        <begin position="89"/>
        <end position="108"/>
    </location>
</feature>
<dbReference type="OrthoDB" id="3314392at2"/>
<keyword evidence="3" id="KW-1185">Reference proteome</keyword>
<feature type="transmembrane region" description="Helical" evidence="1">
    <location>
        <begin position="418"/>
        <end position="436"/>
    </location>
</feature>
<feature type="transmembrane region" description="Helical" evidence="1">
    <location>
        <begin position="448"/>
        <end position="467"/>
    </location>
</feature>
<evidence type="ECO:0000256" key="1">
    <source>
        <dbReference type="SAM" id="Phobius"/>
    </source>
</evidence>
<dbReference type="PANTHER" id="PTHR30282">
    <property type="entry name" value="P-AMINOBENZOYL GLUTAMATE TRANSPORTER"/>
    <property type="match status" value="1"/>
</dbReference>
<reference evidence="2 3" key="1">
    <citation type="submission" date="2016-11" db="EMBL/GenBank/DDBJ databases">
        <authorList>
            <person name="Jaros S."/>
            <person name="Januszkiewicz K."/>
            <person name="Wedrychowicz H."/>
        </authorList>
    </citation>
    <scope>NUCLEOTIDE SEQUENCE [LARGE SCALE GENOMIC DNA]</scope>
    <source>
        <strain evidence="2 3">DSM 17477</strain>
    </source>
</reference>
<feature type="transmembrane region" description="Helical" evidence="1">
    <location>
        <begin position="34"/>
        <end position="54"/>
    </location>
</feature>
<dbReference type="GO" id="GO:1902604">
    <property type="term" value="P:p-aminobenzoyl-glutamate transmembrane transport"/>
    <property type="evidence" value="ECO:0007669"/>
    <property type="project" value="InterPro"/>
</dbReference>
<dbReference type="Proteomes" id="UP000184052">
    <property type="component" value="Unassembled WGS sequence"/>
</dbReference>
<keyword evidence="1" id="KW-0472">Membrane</keyword>
<dbReference type="STRING" id="1121476.SAMN02745751_03696"/>
<dbReference type="InterPro" id="IPR004697">
    <property type="entry name" value="AbgT"/>
</dbReference>
<accession>A0A1M6N6E0</accession>
<feature type="transmembrane region" description="Helical" evidence="1">
    <location>
        <begin position="129"/>
        <end position="145"/>
    </location>
</feature>
<dbReference type="EMBL" id="FQZL01000061">
    <property type="protein sequence ID" value="SHJ91267.1"/>
    <property type="molecule type" value="Genomic_DNA"/>
</dbReference>
<dbReference type="PANTHER" id="PTHR30282:SF0">
    <property type="entry name" value="P-AMINOBENZOYL-GLUTAMATE TRANSPORT PROTEIN"/>
    <property type="match status" value="1"/>
</dbReference>
<name>A0A1M6N6E0_9FIRM</name>
<dbReference type="Pfam" id="PF03806">
    <property type="entry name" value="ABG_transport"/>
    <property type="match status" value="1"/>
</dbReference>
<feature type="transmembrane region" description="Helical" evidence="1">
    <location>
        <begin position="479"/>
        <end position="504"/>
    </location>
</feature>
<feature type="transmembrane region" description="Helical" evidence="1">
    <location>
        <begin position="151"/>
        <end position="175"/>
    </location>
</feature>
<proteinExistence type="predicted"/>
<feature type="transmembrane region" description="Helical" evidence="1">
    <location>
        <begin position="312"/>
        <end position="331"/>
    </location>
</feature>
<keyword evidence="1" id="KW-0812">Transmembrane</keyword>
<evidence type="ECO:0000313" key="3">
    <source>
        <dbReference type="Proteomes" id="UP000184052"/>
    </source>
</evidence>
<feature type="transmembrane region" description="Helical" evidence="1">
    <location>
        <begin position="352"/>
        <end position="371"/>
    </location>
</feature>
<feature type="transmembrane region" description="Helical" evidence="1">
    <location>
        <begin position="182"/>
        <end position="198"/>
    </location>
</feature>
<keyword evidence="1" id="KW-1133">Transmembrane helix</keyword>
<sequence>MQRKEEVKRQEERGAAGKFLDFIEKVGNKLPEPLVLFVWLSGIVLLLSFILSVANVTAVNPVTGDEVTVVNLLSKSGIQRMITGAVGNFLGFPALGLVMVIMLGVGLAERSGLFSTLLRSSLSNVKKDRVIMATIFIGIMSNVAGDSGPVLLPPLAAMIFMTVGMNPIVGIMAVYAGVMGGFGANLVIELVDVVLASFTQSSAQMIDAGYSVFPTANWYFIIISTFLLVVAGTWVTKRYVAPRMGTLDVGEGHHHADNEVITAEESRAAKKALISVLLYVILIAAISIPQNALLRSPESGALLEWGAPFMDGMIPLLALFFFIPGVVYGKSAGTIKNASDIYRMLTESIADLASYVVLVFVISQFFFWFMWSNIGMLVAMTGANILSGLGLPIPVVLVLIVLMCAIINLFIGGASSKWGLLAPIFVPMLMLLDVSPEMTQMAYRIGDSVTNMITPLNPYFAIVLGMAKKYDKNLKIGTFISNMMPYSIGFLVIWIIQLLFWYFFKLPLGPGAGISL</sequence>
<organism evidence="2 3">
    <name type="scientific">Dethiosulfatibacter aminovorans DSM 17477</name>
    <dbReference type="NCBI Taxonomy" id="1121476"/>
    <lineage>
        <taxon>Bacteria</taxon>
        <taxon>Bacillati</taxon>
        <taxon>Bacillota</taxon>
        <taxon>Tissierellia</taxon>
        <taxon>Dethiosulfatibacter</taxon>
    </lineage>
</organism>
<protein>
    <submittedName>
        <fullName evidence="2">Aminobenzoyl-glutamate transport protein</fullName>
    </submittedName>
</protein>
<dbReference type="RefSeq" id="WP_073051173.1">
    <property type="nucleotide sequence ID" value="NZ_FQZL01000061.1"/>
</dbReference>